<dbReference type="EC" id="1.1.1.133" evidence="3 6"/>
<name>A0ABQ4QT82_9HYPH</name>
<evidence type="ECO:0000256" key="2">
    <source>
        <dbReference type="ARBA" id="ARBA00010944"/>
    </source>
</evidence>
<comment type="cofactor">
    <cofactor evidence="6">
        <name>Mg(2+)</name>
        <dbReference type="ChEBI" id="CHEBI:18420"/>
    </cofactor>
    <text evidence="6">Binds 1 Mg(2+) ion per monomer.</text>
</comment>
<comment type="pathway">
    <text evidence="1 6">Carbohydrate biosynthesis; dTDP-L-rhamnose biosynthesis.</text>
</comment>
<dbReference type="EMBL" id="BPQH01000003">
    <property type="protein sequence ID" value="GJD48525.1"/>
    <property type="molecule type" value="Genomic_DNA"/>
</dbReference>
<dbReference type="Proteomes" id="UP001055167">
    <property type="component" value="Unassembled WGS sequence"/>
</dbReference>
<sequence length="271" mass="29261">MLGHACMSVLARSPDLAVHGSVRGAAPPDAGAAIVPDVDVLSPDHLAGVMRRVRPDVVINAVGLVKQRRAALDPRVAVPINTLLPHRLADLCDLAGARLVTISTDCVFDGAKGRYSEADRVTATDLYGLSKHLGEIADRPNVVTLRTSIIGRERASAVGLLEWFLRAGPRIQGYRNAVFSGVPTVILAEIIRDHVLPRPDLHGLYHVSAEPISKFDLLTLLAEAYGSGTAIEPVPEPRIDRSLDSTRFRRETGFAPAGWMDMLLHMRALQG</sequence>
<dbReference type="PANTHER" id="PTHR10491">
    <property type="entry name" value="DTDP-4-DEHYDRORHAMNOSE REDUCTASE"/>
    <property type="match status" value="1"/>
</dbReference>
<evidence type="ECO:0000313" key="9">
    <source>
        <dbReference type="Proteomes" id="UP001055167"/>
    </source>
</evidence>
<protein>
    <recommendedName>
        <fullName evidence="4 6">dTDP-4-dehydrorhamnose reductase</fullName>
        <ecNumber evidence="3 6">1.1.1.133</ecNumber>
    </recommendedName>
</protein>
<reference evidence="8" key="2">
    <citation type="submission" date="2021-08" db="EMBL/GenBank/DDBJ databases">
        <authorList>
            <person name="Tani A."/>
            <person name="Ola A."/>
            <person name="Ogura Y."/>
            <person name="Katsura K."/>
            <person name="Hayashi T."/>
        </authorList>
    </citation>
    <scope>NUCLEOTIDE SEQUENCE</scope>
    <source>
        <strain evidence="8">KCTC 52305</strain>
    </source>
</reference>
<evidence type="ECO:0000256" key="5">
    <source>
        <dbReference type="ARBA" id="ARBA00048200"/>
    </source>
</evidence>
<evidence type="ECO:0000256" key="1">
    <source>
        <dbReference type="ARBA" id="ARBA00004781"/>
    </source>
</evidence>
<comment type="similarity">
    <text evidence="2 6">Belongs to the dTDP-4-dehydrorhamnose reductase family.</text>
</comment>
<organism evidence="8 9">
    <name type="scientific">Methylobacterium crusticola</name>
    <dbReference type="NCBI Taxonomy" id="1697972"/>
    <lineage>
        <taxon>Bacteria</taxon>
        <taxon>Pseudomonadati</taxon>
        <taxon>Pseudomonadota</taxon>
        <taxon>Alphaproteobacteria</taxon>
        <taxon>Hyphomicrobiales</taxon>
        <taxon>Methylobacteriaceae</taxon>
        <taxon>Methylobacterium</taxon>
    </lineage>
</organism>
<dbReference type="InterPro" id="IPR005913">
    <property type="entry name" value="dTDP_dehydrorham_reduct"/>
</dbReference>
<keyword evidence="6" id="KW-0521">NADP</keyword>
<dbReference type="InterPro" id="IPR036291">
    <property type="entry name" value="NAD(P)-bd_dom_sf"/>
</dbReference>
<comment type="function">
    <text evidence="6">Catalyzes the reduction of dTDP-6-deoxy-L-lyxo-4-hexulose to yield dTDP-L-rhamnose.</text>
</comment>
<keyword evidence="9" id="KW-1185">Reference proteome</keyword>
<reference evidence="8" key="1">
    <citation type="journal article" date="2021" name="Front. Microbiol.">
        <title>Comprehensive Comparative Genomics and Phenotyping of Methylobacterium Species.</title>
        <authorList>
            <person name="Alessa O."/>
            <person name="Ogura Y."/>
            <person name="Fujitani Y."/>
            <person name="Takami H."/>
            <person name="Hayashi T."/>
            <person name="Sahin N."/>
            <person name="Tani A."/>
        </authorList>
    </citation>
    <scope>NUCLEOTIDE SEQUENCE</scope>
    <source>
        <strain evidence="8">KCTC 52305</strain>
    </source>
</reference>
<evidence type="ECO:0000256" key="4">
    <source>
        <dbReference type="ARBA" id="ARBA00017099"/>
    </source>
</evidence>
<dbReference type="CDD" id="cd05254">
    <property type="entry name" value="dTDP_HR_like_SDR_e"/>
    <property type="match status" value="1"/>
</dbReference>
<keyword evidence="6" id="KW-0560">Oxidoreductase</keyword>
<dbReference type="SUPFAM" id="SSF51735">
    <property type="entry name" value="NAD(P)-binding Rossmann-fold domains"/>
    <property type="match status" value="1"/>
</dbReference>
<accession>A0ABQ4QT82</accession>
<gene>
    <name evidence="8" type="primary">rmlD_1</name>
    <name evidence="8" type="ORF">OPKNFCMD_1247</name>
</gene>
<evidence type="ECO:0000256" key="3">
    <source>
        <dbReference type="ARBA" id="ARBA00012929"/>
    </source>
</evidence>
<comment type="catalytic activity">
    <reaction evidence="5 6">
        <text>dTDP-beta-L-rhamnose + NADP(+) = dTDP-4-dehydro-beta-L-rhamnose + NADPH + H(+)</text>
        <dbReference type="Rhea" id="RHEA:21796"/>
        <dbReference type="ChEBI" id="CHEBI:15378"/>
        <dbReference type="ChEBI" id="CHEBI:57510"/>
        <dbReference type="ChEBI" id="CHEBI:57783"/>
        <dbReference type="ChEBI" id="CHEBI:58349"/>
        <dbReference type="ChEBI" id="CHEBI:62830"/>
        <dbReference type="EC" id="1.1.1.133"/>
    </reaction>
</comment>
<evidence type="ECO:0000256" key="6">
    <source>
        <dbReference type="RuleBase" id="RU364082"/>
    </source>
</evidence>
<dbReference type="Gene3D" id="3.40.50.720">
    <property type="entry name" value="NAD(P)-binding Rossmann-like Domain"/>
    <property type="match status" value="1"/>
</dbReference>
<evidence type="ECO:0000259" key="7">
    <source>
        <dbReference type="Pfam" id="PF04321"/>
    </source>
</evidence>
<comment type="caution">
    <text evidence="8">The sequence shown here is derived from an EMBL/GenBank/DDBJ whole genome shotgun (WGS) entry which is preliminary data.</text>
</comment>
<proteinExistence type="inferred from homology"/>
<evidence type="ECO:0000313" key="8">
    <source>
        <dbReference type="EMBL" id="GJD48525.1"/>
    </source>
</evidence>
<dbReference type="PANTHER" id="PTHR10491:SF4">
    <property type="entry name" value="METHIONINE ADENOSYLTRANSFERASE 2 SUBUNIT BETA"/>
    <property type="match status" value="1"/>
</dbReference>
<feature type="domain" description="RmlD-like substrate binding" evidence="7">
    <location>
        <begin position="35"/>
        <end position="236"/>
    </location>
</feature>
<dbReference type="Pfam" id="PF04321">
    <property type="entry name" value="RmlD_sub_bind"/>
    <property type="match status" value="1"/>
</dbReference>
<dbReference type="InterPro" id="IPR029903">
    <property type="entry name" value="RmlD-like-bd"/>
</dbReference>